<dbReference type="Proteomes" id="UP000660729">
    <property type="component" value="Unassembled WGS sequence"/>
</dbReference>
<accession>A0A8H6RFR3</accession>
<evidence type="ECO:0000256" key="5">
    <source>
        <dbReference type="SAM" id="Phobius"/>
    </source>
</evidence>
<keyword evidence="4 5" id="KW-0472">Membrane</keyword>
<keyword evidence="7" id="KW-1185">Reference proteome</keyword>
<reference evidence="6" key="1">
    <citation type="submission" date="2020-04" db="EMBL/GenBank/DDBJ databases">
        <title>Draft genome resource of the tomato pathogen Pseudocercospora fuligena.</title>
        <authorList>
            <person name="Zaccaron A."/>
        </authorList>
    </citation>
    <scope>NUCLEOTIDE SEQUENCE</scope>
    <source>
        <strain evidence="6">PF001</strain>
    </source>
</reference>
<protein>
    <submittedName>
        <fullName evidence="6">Uncharacterized protein</fullName>
    </submittedName>
</protein>
<dbReference type="EMBL" id="JABCIY010000175">
    <property type="protein sequence ID" value="KAF7190118.1"/>
    <property type="molecule type" value="Genomic_DNA"/>
</dbReference>
<organism evidence="6 7">
    <name type="scientific">Pseudocercospora fuligena</name>
    <dbReference type="NCBI Taxonomy" id="685502"/>
    <lineage>
        <taxon>Eukaryota</taxon>
        <taxon>Fungi</taxon>
        <taxon>Dikarya</taxon>
        <taxon>Ascomycota</taxon>
        <taxon>Pezizomycotina</taxon>
        <taxon>Dothideomycetes</taxon>
        <taxon>Dothideomycetidae</taxon>
        <taxon>Mycosphaerellales</taxon>
        <taxon>Mycosphaerellaceae</taxon>
        <taxon>Pseudocercospora</taxon>
    </lineage>
</organism>
<evidence type="ECO:0000313" key="7">
    <source>
        <dbReference type="Proteomes" id="UP000660729"/>
    </source>
</evidence>
<evidence type="ECO:0000313" key="6">
    <source>
        <dbReference type="EMBL" id="KAF7190118.1"/>
    </source>
</evidence>
<keyword evidence="2 5" id="KW-0812">Transmembrane</keyword>
<keyword evidence="3 5" id="KW-1133">Transmembrane helix</keyword>
<gene>
    <name evidence="6" type="ORF">HII31_08449</name>
</gene>
<dbReference type="SUPFAM" id="SSF161084">
    <property type="entry name" value="MAPEG domain-like"/>
    <property type="match status" value="1"/>
</dbReference>
<evidence type="ECO:0000256" key="1">
    <source>
        <dbReference type="ARBA" id="ARBA00004370"/>
    </source>
</evidence>
<comment type="caution">
    <text evidence="6">The sequence shown here is derived from an EMBL/GenBank/DDBJ whole genome shotgun (WGS) entry which is preliminary data.</text>
</comment>
<evidence type="ECO:0000256" key="2">
    <source>
        <dbReference type="ARBA" id="ARBA00022692"/>
    </source>
</evidence>
<dbReference type="OrthoDB" id="2122304at2759"/>
<dbReference type="AlphaFoldDB" id="A0A8H6RFR3"/>
<dbReference type="InterPro" id="IPR001129">
    <property type="entry name" value="Membr-assoc_MAPEG"/>
</dbReference>
<evidence type="ECO:0000256" key="3">
    <source>
        <dbReference type="ARBA" id="ARBA00022989"/>
    </source>
</evidence>
<feature type="transmembrane region" description="Helical" evidence="5">
    <location>
        <begin position="12"/>
        <end position="31"/>
    </location>
</feature>
<proteinExistence type="predicted"/>
<name>A0A8H6RFR3_9PEZI</name>
<dbReference type="PANTHER" id="PTHR35371:SF1">
    <property type="entry name" value="BLR7753 PROTEIN"/>
    <property type="match status" value="1"/>
</dbReference>
<dbReference type="Pfam" id="PF01124">
    <property type="entry name" value="MAPEG"/>
    <property type="match status" value="1"/>
</dbReference>
<dbReference type="Gene3D" id="1.20.120.550">
    <property type="entry name" value="Membrane associated eicosanoid/glutathione metabolism-like domain"/>
    <property type="match status" value="1"/>
</dbReference>
<dbReference type="InterPro" id="IPR023352">
    <property type="entry name" value="MAPEG-like_dom_sf"/>
</dbReference>
<evidence type="ECO:0000256" key="4">
    <source>
        <dbReference type="ARBA" id="ARBA00023136"/>
    </source>
</evidence>
<dbReference type="PANTHER" id="PTHR35371">
    <property type="entry name" value="INNER MEMBRANE PROTEIN"/>
    <property type="match status" value="1"/>
</dbReference>
<dbReference type="GO" id="GO:0016020">
    <property type="term" value="C:membrane"/>
    <property type="evidence" value="ECO:0007669"/>
    <property type="project" value="UniProtKB-SubCell"/>
</dbReference>
<sequence length="156" mass="17069">MSSPTTPYNYSYAAIPGAFVLGLVPHSYYLTRLMIATKNAQSNAMPRTNLETWKGKLPHALWNHLARARGAHLNSMEVFPLFAAAMVAGNVTKMPVEDLNSVAWSFFTSRALYMALYLGVKSDMLAPARTGAYVWSISIPVMALWRAGKVAADTGL</sequence>
<comment type="subcellular location">
    <subcellularLocation>
        <location evidence="1">Membrane</location>
    </subcellularLocation>
</comment>